<dbReference type="SMART" id="SM00471">
    <property type="entry name" value="HDc"/>
    <property type="match status" value="1"/>
</dbReference>
<dbReference type="InterPro" id="IPR006674">
    <property type="entry name" value="HD_domain"/>
</dbReference>
<organism evidence="2 3">
    <name type="scientific">Parvularcula mediterranea</name>
    <dbReference type="NCBI Taxonomy" id="2732508"/>
    <lineage>
        <taxon>Bacteria</taxon>
        <taxon>Pseudomonadati</taxon>
        <taxon>Pseudomonadota</taxon>
        <taxon>Alphaproteobacteria</taxon>
        <taxon>Parvularculales</taxon>
        <taxon>Parvularculaceae</taxon>
        <taxon>Parvularcula</taxon>
    </lineage>
</organism>
<dbReference type="GO" id="GO:0008832">
    <property type="term" value="F:dGTPase activity"/>
    <property type="evidence" value="ECO:0007669"/>
    <property type="project" value="TreeGrafter"/>
</dbReference>
<sequence>MRTVIDLLKSERQNQIEDKVEKLLNSWMKHQADMPGWEVLPLFPDLPPCPPAFIHERTDGFEDPFLDELMLSAPVQRLKHIGFLGAIDYMKAPNGTDPHRRRHNRFDHSVGVAELARLYADIRGLSRRETRVLTAAGLLHDIGHGPLSHTLEPVFREKFGLTHHQSGDDILRGRSPFGDDILDIMSAYKVDLDEVVAMIEGKHDGPHAYLYSGPINLDTIEGISRSRALSMKSGRPLPPKRLVAEMALGGDDLPTGLMDEFWKLKDEVYNLVIHHPWGLVFDGLAQAYMAYSIDDFGPDDFLKTEDQLRNKTPELFYIFAWAQRSHKRAYHRVSEMVPEVLDYELKAPRRSFTVNRDVTVTRPTDLSRRYTQSKVHRMVTIADLVASNATREAAF</sequence>
<evidence type="ECO:0000259" key="1">
    <source>
        <dbReference type="PROSITE" id="PS51831"/>
    </source>
</evidence>
<dbReference type="PANTHER" id="PTHR11373">
    <property type="entry name" value="DEOXYNUCLEOSIDE TRIPHOSPHATE TRIPHOSPHOHYDROLASE"/>
    <property type="match status" value="1"/>
</dbReference>
<evidence type="ECO:0000313" key="2">
    <source>
        <dbReference type="EMBL" id="NNU17084.1"/>
    </source>
</evidence>
<dbReference type="CDD" id="cd00077">
    <property type="entry name" value="HDc"/>
    <property type="match status" value="1"/>
</dbReference>
<protein>
    <submittedName>
        <fullName evidence="2">HD domain-containing protein</fullName>
    </submittedName>
</protein>
<dbReference type="Gene3D" id="1.10.3210.10">
    <property type="entry name" value="Hypothetical protein af1432"/>
    <property type="match status" value="1"/>
</dbReference>
<accession>A0A7Y3RN10</accession>
<feature type="domain" description="HD" evidence="1">
    <location>
        <begin position="105"/>
        <end position="209"/>
    </location>
</feature>
<evidence type="ECO:0000313" key="3">
    <source>
        <dbReference type="Proteomes" id="UP000536835"/>
    </source>
</evidence>
<dbReference type="GO" id="GO:0006203">
    <property type="term" value="P:dGTP catabolic process"/>
    <property type="evidence" value="ECO:0007669"/>
    <property type="project" value="TreeGrafter"/>
</dbReference>
<gene>
    <name evidence="2" type="ORF">HK107_12200</name>
</gene>
<dbReference type="SUPFAM" id="SSF109604">
    <property type="entry name" value="HD-domain/PDEase-like"/>
    <property type="match status" value="1"/>
</dbReference>
<dbReference type="AlphaFoldDB" id="A0A7Y3RN10"/>
<comment type="caution">
    <text evidence="2">The sequence shown here is derived from an EMBL/GenBank/DDBJ whole genome shotgun (WGS) entry which is preliminary data.</text>
</comment>
<proteinExistence type="predicted"/>
<dbReference type="EMBL" id="JABFCX010000003">
    <property type="protein sequence ID" value="NNU17084.1"/>
    <property type="molecule type" value="Genomic_DNA"/>
</dbReference>
<dbReference type="RefSeq" id="WP_173200162.1">
    <property type="nucleotide sequence ID" value="NZ_JABFCX010000003.1"/>
</dbReference>
<dbReference type="PROSITE" id="PS51831">
    <property type="entry name" value="HD"/>
    <property type="match status" value="1"/>
</dbReference>
<dbReference type="PANTHER" id="PTHR11373:SF4">
    <property type="entry name" value="DEOXYNUCLEOSIDE TRIPHOSPHATE TRIPHOSPHOHYDROLASE SAMHD1"/>
    <property type="match status" value="1"/>
</dbReference>
<dbReference type="Pfam" id="PF01966">
    <property type="entry name" value="HD"/>
    <property type="match status" value="1"/>
</dbReference>
<reference evidence="2 3" key="1">
    <citation type="submission" date="2020-05" db="EMBL/GenBank/DDBJ databases">
        <title>Parvularcula mediterraneae sp. nov., isolated from polypropylene straw from shallow seawater of the seashore of Laganas in Zakynthos island, Greece.</title>
        <authorList>
            <person name="Szabo I."/>
            <person name="Al-Omari J."/>
            <person name="Rado J."/>
            <person name="Szerdahelyi G.S."/>
        </authorList>
    </citation>
    <scope>NUCLEOTIDE SEQUENCE [LARGE SCALE GENOMIC DNA]</scope>
    <source>
        <strain evidence="2 3">ZS-1/3</strain>
    </source>
</reference>
<keyword evidence="3" id="KW-1185">Reference proteome</keyword>
<name>A0A7Y3RN10_9PROT</name>
<dbReference type="Proteomes" id="UP000536835">
    <property type="component" value="Unassembled WGS sequence"/>
</dbReference>
<dbReference type="InterPro" id="IPR050135">
    <property type="entry name" value="dGTPase-like"/>
</dbReference>
<dbReference type="InterPro" id="IPR003607">
    <property type="entry name" value="HD/PDEase_dom"/>
</dbReference>